<reference evidence="3" key="1">
    <citation type="submission" date="2020-08" db="EMBL/GenBank/DDBJ databases">
        <title>Multicomponent nature underlies the extraordinary mechanical properties of spider dragline silk.</title>
        <authorList>
            <person name="Kono N."/>
            <person name="Nakamura H."/>
            <person name="Mori M."/>
            <person name="Yoshida Y."/>
            <person name="Ohtoshi R."/>
            <person name="Malay A.D."/>
            <person name="Moran D.A.P."/>
            <person name="Tomita M."/>
            <person name="Numata K."/>
            <person name="Arakawa K."/>
        </authorList>
    </citation>
    <scope>NUCLEOTIDE SEQUENCE</scope>
</reference>
<dbReference type="EMBL" id="BMAW01002040">
    <property type="protein sequence ID" value="GFS76745.1"/>
    <property type="molecule type" value="Genomic_DNA"/>
</dbReference>
<dbReference type="EMBL" id="BMAW01081011">
    <property type="protein sequence ID" value="GFU22404.1"/>
    <property type="molecule type" value="Genomic_DNA"/>
</dbReference>
<dbReference type="InterPro" id="IPR023754">
    <property type="entry name" value="HemeA_Synthase_type2"/>
</dbReference>
<dbReference type="EMBL" id="BMAW01107134">
    <property type="protein sequence ID" value="GFT27772.1"/>
    <property type="molecule type" value="Genomic_DNA"/>
</dbReference>
<dbReference type="EMBL" id="BMAW01084847">
    <property type="protein sequence ID" value="GFU40388.1"/>
    <property type="molecule type" value="Genomic_DNA"/>
</dbReference>
<dbReference type="GO" id="GO:0005743">
    <property type="term" value="C:mitochondrial inner membrane"/>
    <property type="evidence" value="ECO:0007669"/>
    <property type="project" value="TreeGrafter"/>
</dbReference>
<evidence type="ECO:0000313" key="3">
    <source>
        <dbReference type="EMBL" id="GFT04766.1"/>
    </source>
</evidence>
<dbReference type="EMBL" id="BMAW01099817">
    <property type="protein sequence ID" value="GFS91828.1"/>
    <property type="molecule type" value="Genomic_DNA"/>
</dbReference>
<dbReference type="PANTHER" id="PTHR23289">
    <property type="entry name" value="CYTOCHROME C OXIDASE ASSEMBLY PROTEIN COX15"/>
    <property type="match status" value="1"/>
</dbReference>
<comment type="caution">
    <text evidence="3">The sequence shown here is derived from an EMBL/GenBank/DDBJ whole genome shotgun (WGS) entry which is preliminary data.</text>
</comment>
<dbReference type="EMBL" id="BMAW01056212">
    <property type="protein sequence ID" value="GFT04766.1"/>
    <property type="molecule type" value="Genomic_DNA"/>
</dbReference>
<dbReference type="GO" id="GO:0120547">
    <property type="term" value="F:heme A synthase activity"/>
    <property type="evidence" value="ECO:0007669"/>
    <property type="project" value="InterPro"/>
</dbReference>
<dbReference type="OrthoDB" id="1726137at2759"/>
<evidence type="ECO:0000313" key="5">
    <source>
        <dbReference type="EMBL" id="GFU06148.1"/>
    </source>
</evidence>
<proteinExistence type="predicted"/>
<dbReference type="AlphaFoldDB" id="A0A8X6NBN9"/>
<dbReference type="EMBL" id="BMAW01077395">
    <property type="protein sequence ID" value="GFU06148.1"/>
    <property type="molecule type" value="Genomic_DNA"/>
</dbReference>
<dbReference type="PANTHER" id="PTHR23289:SF2">
    <property type="entry name" value="CYTOCHROME C OXIDASE ASSEMBLY PROTEIN COX15 HOMOLOG"/>
    <property type="match status" value="1"/>
</dbReference>
<evidence type="ECO:0000313" key="4">
    <source>
        <dbReference type="EMBL" id="GFT27772.1"/>
    </source>
</evidence>
<dbReference type="GO" id="GO:0006784">
    <property type="term" value="P:heme A biosynthetic process"/>
    <property type="evidence" value="ECO:0007669"/>
    <property type="project" value="InterPro"/>
</dbReference>
<gene>
    <name evidence="3" type="primary">NCL1_14518</name>
    <name evidence="7" type="ORF">NPIL_33431</name>
    <name evidence="1" type="ORF">NPIL_438021</name>
    <name evidence="3" type="ORF">NPIL_480911</name>
    <name evidence="6" type="ORF">NPIL_48271</name>
    <name evidence="4" type="ORF">NPIL_529431</name>
    <name evidence="2" type="ORF">NPIL_561781</name>
    <name evidence="5" type="ORF">NPIL_693281</name>
</gene>
<evidence type="ECO:0000313" key="8">
    <source>
        <dbReference type="Proteomes" id="UP000887013"/>
    </source>
</evidence>
<dbReference type="GO" id="GO:0016653">
    <property type="term" value="F:oxidoreductase activity, acting on NAD(P)H, heme protein as acceptor"/>
    <property type="evidence" value="ECO:0007669"/>
    <property type="project" value="TreeGrafter"/>
</dbReference>
<feature type="non-terminal residue" evidence="3">
    <location>
        <position position="1"/>
    </location>
</feature>
<accession>A0A8X6NBN9</accession>
<evidence type="ECO:0000313" key="2">
    <source>
        <dbReference type="EMBL" id="GFS91828.1"/>
    </source>
</evidence>
<sequence>VSLGIFTLLYQVPKPLAASHQSGALVLLSTAIWLTHELKLLKWIPK</sequence>
<keyword evidence="8" id="KW-1185">Reference proteome</keyword>
<organism evidence="3 8">
    <name type="scientific">Nephila pilipes</name>
    <name type="common">Giant wood spider</name>
    <name type="synonym">Nephila maculata</name>
    <dbReference type="NCBI Taxonomy" id="299642"/>
    <lineage>
        <taxon>Eukaryota</taxon>
        <taxon>Metazoa</taxon>
        <taxon>Ecdysozoa</taxon>
        <taxon>Arthropoda</taxon>
        <taxon>Chelicerata</taxon>
        <taxon>Arachnida</taxon>
        <taxon>Araneae</taxon>
        <taxon>Araneomorphae</taxon>
        <taxon>Entelegynae</taxon>
        <taxon>Araneoidea</taxon>
        <taxon>Nephilidae</taxon>
        <taxon>Nephila</taxon>
    </lineage>
</organism>
<protein>
    <submittedName>
        <fullName evidence="3">Cytochrome c oxidase assembly protein COX15</fullName>
    </submittedName>
</protein>
<evidence type="ECO:0000313" key="7">
    <source>
        <dbReference type="EMBL" id="GFU40388.1"/>
    </source>
</evidence>
<evidence type="ECO:0000313" key="1">
    <source>
        <dbReference type="EMBL" id="GFS76745.1"/>
    </source>
</evidence>
<dbReference type="Proteomes" id="UP000887013">
    <property type="component" value="Unassembled WGS sequence"/>
</dbReference>
<name>A0A8X6NBN9_NEPPI</name>
<evidence type="ECO:0000313" key="6">
    <source>
        <dbReference type="EMBL" id="GFU22404.1"/>
    </source>
</evidence>